<keyword evidence="3" id="KW-0732">Signal</keyword>
<name>A0A9P4H8M6_9PLEO</name>
<comment type="caution">
    <text evidence="4">The sequence shown here is derived from an EMBL/GenBank/DDBJ whole genome shotgun (WGS) entry which is preliminary data.</text>
</comment>
<keyword evidence="2" id="KW-0812">Transmembrane</keyword>
<reference evidence="4" key="1">
    <citation type="journal article" date="2020" name="Stud. Mycol.">
        <title>101 Dothideomycetes genomes: a test case for predicting lifestyles and emergence of pathogens.</title>
        <authorList>
            <person name="Haridas S."/>
            <person name="Albert R."/>
            <person name="Binder M."/>
            <person name="Bloem J."/>
            <person name="Labutti K."/>
            <person name="Salamov A."/>
            <person name="Andreopoulos B."/>
            <person name="Baker S."/>
            <person name="Barry K."/>
            <person name="Bills G."/>
            <person name="Bluhm B."/>
            <person name="Cannon C."/>
            <person name="Castanera R."/>
            <person name="Culley D."/>
            <person name="Daum C."/>
            <person name="Ezra D."/>
            <person name="Gonzalez J."/>
            <person name="Henrissat B."/>
            <person name="Kuo A."/>
            <person name="Liang C."/>
            <person name="Lipzen A."/>
            <person name="Lutzoni F."/>
            <person name="Magnuson J."/>
            <person name="Mondo S."/>
            <person name="Nolan M."/>
            <person name="Ohm R."/>
            <person name="Pangilinan J."/>
            <person name="Park H.-J."/>
            <person name="Ramirez L."/>
            <person name="Alfaro M."/>
            <person name="Sun H."/>
            <person name="Tritt A."/>
            <person name="Yoshinaga Y."/>
            <person name="Zwiers L.-H."/>
            <person name="Turgeon B."/>
            <person name="Goodwin S."/>
            <person name="Spatafora J."/>
            <person name="Crous P."/>
            <person name="Grigoriev I."/>
        </authorList>
    </citation>
    <scope>NUCLEOTIDE SEQUENCE</scope>
    <source>
        <strain evidence="4">CBS 110217</strain>
    </source>
</reference>
<dbReference type="PANTHER" id="PTHR36578">
    <property type="entry name" value="CHROMOSOME 15, WHOLE GENOME SHOTGUN SEQUENCE"/>
    <property type="match status" value="1"/>
</dbReference>
<organism evidence="4 5">
    <name type="scientific">Setomelanomma holmii</name>
    <dbReference type="NCBI Taxonomy" id="210430"/>
    <lineage>
        <taxon>Eukaryota</taxon>
        <taxon>Fungi</taxon>
        <taxon>Dikarya</taxon>
        <taxon>Ascomycota</taxon>
        <taxon>Pezizomycotina</taxon>
        <taxon>Dothideomycetes</taxon>
        <taxon>Pleosporomycetidae</taxon>
        <taxon>Pleosporales</taxon>
        <taxon>Pleosporineae</taxon>
        <taxon>Phaeosphaeriaceae</taxon>
        <taxon>Setomelanomma</taxon>
    </lineage>
</organism>
<sequence>MHSSTLILSGAAATLALALQSTRALPCTTTTSQKGISVITPRGHDHDMHRFLSADSATDPTSSAATTASIQPTSNAPIHNKAPPGVPPILGTPTTDARQPTDWVDVAFTSSFRLTFTKTLSAGSKATDLVGYGIPPLTDGMCFPNPDGHGPKPTPDTAIAFLENKEFSFLAHNAPQPENYSRIYVDEHTATFNRTYLAFIELDSYSTHNCSRECNEVLACKAFNIYFERAPKLQLGPTCQDSANATSTGYQNRKFEVVIAGSNAYNKAGDGKVQAPVKSMASVAVVSICMVVFTLVAAMIGSGWLSYHLGWP</sequence>
<feature type="chain" id="PRO_5040212119" evidence="3">
    <location>
        <begin position="25"/>
        <end position="312"/>
    </location>
</feature>
<dbReference type="EMBL" id="ML978207">
    <property type="protein sequence ID" value="KAF2028927.1"/>
    <property type="molecule type" value="Genomic_DNA"/>
</dbReference>
<proteinExistence type="predicted"/>
<evidence type="ECO:0000256" key="1">
    <source>
        <dbReference type="SAM" id="MobiDB-lite"/>
    </source>
</evidence>
<evidence type="ECO:0000313" key="5">
    <source>
        <dbReference type="Proteomes" id="UP000799777"/>
    </source>
</evidence>
<evidence type="ECO:0000256" key="2">
    <source>
        <dbReference type="SAM" id="Phobius"/>
    </source>
</evidence>
<keyword evidence="2" id="KW-1133">Transmembrane helix</keyword>
<feature type="compositionally biased region" description="Low complexity" evidence="1">
    <location>
        <begin position="54"/>
        <end position="74"/>
    </location>
</feature>
<evidence type="ECO:0000313" key="4">
    <source>
        <dbReference type="EMBL" id="KAF2028927.1"/>
    </source>
</evidence>
<keyword evidence="2" id="KW-0472">Membrane</keyword>
<dbReference type="AlphaFoldDB" id="A0A9P4H8M6"/>
<dbReference type="PANTHER" id="PTHR36578:SF1">
    <property type="entry name" value="APPLE DOMAIN-CONTAINING PROTEIN"/>
    <property type="match status" value="1"/>
</dbReference>
<feature type="region of interest" description="Disordered" evidence="1">
    <location>
        <begin position="54"/>
        <end position="84"/>
    </location>
</feature>
<feature type="signal peptide" evidence="3">
    <location>
        <begin position="1"/>
        <end position="24"/>
    </location>
</feature>
<accession>A0A9P4H8M6</accession>
<keyword evidence="5" id="KW-1185">Reference proteome</keyword>
<gene>
    <name evidence="4" type="ORF">EK21DRAFT_90288</name>
</gene>
<dbReference type="Proteomes" id="UP000799777">
    <property type="component" value="Unassembled WGS sequence"/>
</dbReference>
<dbReference type="OrthoDB" id="271448at2759"/>
<protein>
    <submittedName>
        <fullName evidence="4">Uncharacterized protein</fullName>
    </submittedName>
</protein>
<evidence type="ECO:0000256" key="3">
    <source>
        <dbReference type="SAM" id="SignalP"/>
    </source>
</evidence>
<feature type="transmembrane region" description="Helical" evidence="2">
    <location>
        <begin position="283"/>
        <end position="307"/>
    </location>
</feature>